<accession>A0A0F9FG79</accession>
<comment type="caution">
    <text evidence="1">The sequence shown here is derived from an EMBL/GenBank/DDBJ whole genome shotgun (WGS) entry which is preliminary data.</text>
</comment>
<protein>
    <submittedName>
        <fullName evidence="1">Uncharacterized protein</fullName>
    </submittedName>
</protein>
<dbReference type="EMBL" id="LAZR01021421">
    <property type="protein sequence ID" value="KKL85389.1"/>
    <property type="molecule type" value="Genomic_DNA"/>
</dbReference>
<gene>
    <name evidence="1" type="ORF">LCGC14_1955230</name>
</gene>
<organism evidence="1">
    <name type="scientific">marine sediment metagenome</name>
    <dbReference type="NCBI Taxonomy" id="412755"/>
    <lineage>
        <taxon>unclassified sequences</taxon>
        <taxon>metagenomes</taxon>
        <taxon>ecological metagenomes</taxon>
    </lineage>
</organism>
<reference evidence="1" key="1">
    <citation type="journal article" date="2015" name="Nature">
        <title>Complex archaea that bridge the gap between prokaryotes and eukaryotes.</title>
        <authorList>
            <person name="Spang A."/>
            <person name="Saw J.H."/>
            <person name="Jorgensen S.L."/>
            <person name="Zaremba-Niedzwiedzka K."/>
            <person name="Martijn J."/>
            <person name="Lind A.E."/>
            <person name="van Eijk R."/>
            <person name="Schleper C."/>
            <person name="Guy L."/>
            <person name="Ettema T.J."/>
        </authorList>
    </citation>
    <scope>NUCLEOTIDE SEQUENCE</scope>
</reference>
<name>A0A0F9FG79_9ZZZZ</name>
<sequence length="412" mass="48580">MGDLNSEIIELKSLNLFIHAIKGLTDIDDQPCFNSINYQDSLFPVFHISIIENNIEKEKKVTPDVLLWNINKKIVIILEIKGGNSVEETDINQIRKYLEIPIDQIQERIRNILEDPTFELERFYVGIVHYERTILSCLKSQNCIKRLNSLKDNFLILKQSPGESLKIWNPDFITFDHDLLNLLNNGIEIPLNPRNTIYLSENPSVEGTMWAIINYIHDKFYEGYEINEIQIDPIQLRNEFRYSLVSLNRIKNALNYLIQIGYCIEDRNNFIFKFENFDKPEVIKKKIMQIDTKKPALITKKLNKFIENKNGSIISSDNFSSARSKITIQCLKDNHIWDTTWDYLKQGNWCPKCAGKILKTYDEFNEFMYNKNGKILNCPKTFNHKTKFKIQCLKDNYKWKTSYYALVYHGTW</sequence>
<proteinExistence type="predicted"/>
<evidence type="ECO:0000313" key="1">
    <source>
        <dbReference type="EMBL" id="KKL85389.1"/>
    </source>
</evidence>
<dbReference type="AlphaFoldDB" id="A0A0F9FG79"/>
<feature type="non-terminal residue" evidence="1">
    <location>
        <position position="412"/>
    </location>
</feature>